<gene>
    <name evidence="2" type="ORF">PGRAT_31695</name>
</gene>
<dbReference type="RefSeq" id="WP_025708210.1">
    <property type="nucleotide sequence ID" value="NZ_CP009287.1"/>
</dbReference>
<dbReference type="eggNOG" id="ENOG503058F">
    <property type="taxonomic scope" value="Bacteria"/>
</dbReference>
<dbReference type="STRING" id="189425.PGRAT_31695"/>
<dbReference type="HOGENOM" id="CLU_1218781_0_0_9"/>
<organism evidence="2 3">
    <name type="scientific">Paenibacillus graminis</name>
    <dbReference type="NCBI Taxonomy" id="189425"/>
    <lineage>
        <taxon>Bacteria</taxon>
        <taxon>Bacillati</taxon>
        <taxon>Bacillota</taxon>
        <taxon>Bacilli</taxon>
        <taxon>Bacillales</taxon>
        <taxon>Paenibacillaceae</taxon>
        <taxon>Paenibacillus</taxon>
    </lineage>
</organism>
<dbReference type="PROSITE" id="PS51257">
    <property type="entry name" value="PROKAR_LIPOPROTEIN"/>
    <property type="match status" value="1"/>
</dbReference>
<dbReference type="Proteomes" id="UP000029500">
    <property type="component" value="Chromosome"/>
</dbReference>
<protein>
    <recommendedName>
        <fullName evidence="4">Lipoprotein</fullName>
    </recommendedName>
</protein>
<evidence type="ECO:0000313" key="2">
    <source>
        <dbReference type="EMBL" id="AIQ71642.1"/>
    </source>
</evidence>
<evidence type="ECO:0000256" key="1">
    <source>
        <dbReference type="SAM" id="SignalP"/>
    </source>
</evidence>
<keyword evidence="1" id="KW-0732">Signal</keyword>
<feature type="signal peptide" evidence="1">
    <location>
        <begin position="1"/>
        <end position="24"/>
    </location>
</feature>
<dbReference type="AlphaFoldDB" id="A0A089MEB1"/>
<dbReference type="OrthoDB" id="2628816at2"/>
<evidence type="ECO:0000313" key="3">
    <source>
        <dbReference type="Proteomes" id="UP000029500"/>
    </source>
</evidence>
<dbReference type="KEGG" id="pgm:PGRAT_31695"/>
<sequence length="227" mass="24713">MLKRFMHVVIGMFLLIVVSACTKAGEPANGVSTAPHTAAMAVSSSSPSPAPIANPKVRAAGESEFGKLEIRSSVQENVEQLGAPSCYGTAKDYKTSGTYKVQFTDTANRVTEMELPSLTGFIQPRNETIPLKKLAFPGHDVFVITPNYKDCHGISFYLVDVSEEGAFLLQFVTREGAFDQYDFLPKTELKVEKGLLEVQHGGGAGNETVIEQHFKPDFAKHVMEIVS</sequence>
<accession>A0A089MEB1</accession>
<feature type="chain" id="PRO_5039543025" description="Lipoprotein" evidence="1">
    <location>
        <begin position="25"/>
        <end position="227"/>
    </location>
</feature>
<keyword evidence="3" id="KW-1185">Reference proteome</keyword>
<name>A0A089MEB1_9BACL</name>
<evidence type="ECO:0008006" key="4">
    <source>
        <dbReference type="Google" id="ProtNLM"/>
    </source>
</evidence>
<dbReference type="EMBL" id="CP009287">
    <property type="protein sequence ID" value="AIQ71642.1"/>
    <property type="molecule type" value="Genomic_DNA"/>
</dbReference>
<proteinExistence type="predicted"/>
<reference evidence="2 3" key="1">
    <citation type="submission" date="2014-08" db="EMBL/GenBank/DDBJ databases">
        <title>Comparative genomics of the Paenibacillus odorifer group.</title>
        <authorList>
            <person name="den Bakker H.C."/>
            <person name="Tsai Y.-C."/>
            <person name="Martin N."/>
            <person name="Korlach J."/>
            <person name="Wiedmann M."/>
        </authorList>
    </citation>
    <scope>NUCLEOTIDE SEQUENCE [LARGE SCALE GENOMIC DNA]</scope>
    <source>
        <strain evidence="2 3">DSM 15220</strain>
    </source>
</reference>